<dbReference type="InterPro" id="IPR050452">
    <property type="entry name" value="Metacaspase"/>
</dbReference>
<dbReference type="GO" id="GO:0006508">
    <property type="term" value="P:proteolysis"/>
    <property type="evidence" value="ECO:0007669"/>
    <property type="project" value="InterPro"/>
</dbReference>
<feature type="domain" description="Peptidase C14 caspase" evidence="3">
    <location>
        <begin position="199"/>
        <end position="449"/>
    </location>
</feature>
<dbReference type="InterPro" id="IPR011600">
    <property type="entry name" value="Pept_C14_caspase"/>
</dbReference>
<name>A0A8D9HWK3_BRACM</name>
<accession>A0A8D9HWK3</accession>
<evidence type="ECO:0000313" key="4">
    <source>
        <dbReference type="EMBL" id="CAG7904986.1"/>
    </source>
</evidence>
<feature type="compositionally biased region" description="Basic and acidic residues" evidence="2">
    <location>
        <begin position="247"/>
        <end position="269"/>
    </location>
</feature>
<dbReference type="Pfam" id="PF00656">
    <property type="entry name" value="Peptidase_C14"/>
    <property type="match status" value="1"/>
</dbReference>
<protein>
    <recommendedName>
        <fullName evidence="3">Peptidase C14 caspase domain-containing protein</fullName>
    </recommendedName>
</protein>
<feature type="region of interest" description="Disordered" evidence="2">
    <location>
        <begin position="234"/>
        <end position="272"/>
    </location>
</feature>
<dbReference type="GO" id="GO:0004197">
    <property type="term" value="F:cysteine-type endopeptidase activity"/>
    <property type="evidence" value="ECO:0007669"/>
    <property type="project" value="InterPro"/>
</dbReference>
<dbReference type="Gramene" id="A07p46300.2_BraZ1">
    <property type="protein sequence ID" value="A07p46300.2_BraZ1.CDS"/>
    <property type="gene ID" value="A07g46300.2_BraZ1"/>
</dbReference>
<organism evidence="4 5">
    <name type="scientific">Brassica campestris</name>
    <name type="common">Field mustard</name>
    <dbReference type="NCBI Taxonomy" id="3711"/>
    <lineage>
        <taxon>Eukaryota</taxon>
        <taxon>Viridiplantae</taxon>
        <taxon>Streptophyta</taxon>
        <taxon>Embryophyta</taxon>
        <taxon>Tracheophyta</taxon>
        <taxon>Spermatophyta</taxon>
        <taxon>Magnoliopsida</taxon>
        <taxon>eudicotyledons</taxon>
        <taxon>Gunneridae</taxon>
        <taxon>Pentapetalae</taxon>
        <taxon>rosids</taxon>
        <taxon>malvids</taxon>
        <taxon>Brassicales</taxon>
        <taxon>Brassicaceae</taxon>
        <taxon>Brassiceae</taxon>
        <taxon>Brassica</taxon>
    </lineage>
</organism>
<evidence type="ECO:0000313" key="5">
    <source>
        <dbReference type="Proteomes" id="UP000694005"/>
    </source>
</evidence>
<gene>
    <name evidence="4" type="ORF">BRAPAZ1V2_A07P46300.2</name>
</gene>
<reference evidence="4 5" key="1">
    <citation type="submission" date="2021-07" db="EMBL/GenBank/DDBJ databases">
        <authorList>
            <consortium name="Genoscope - CEA"/>
            <person name="William W."/>
        </authorList>
    </citation>
    <scope>NUCLEOTIDE SEQUENCE [LARGE SCALE GENOMIC DNA]</scope>
</reference>
<dbReference type="PANTHER" id="PTHR48104:SF20">
    <property type="entry name" value="METACASPASE-6"/>
    <property type="match status" value="1"/>
</dbReference>
<proteinExistence type="inferred from homology"/>
<evidence type="ECO:0000259" key="3">
    <source>
        <dbReference type="Pfam" id="PF00656"/>
    </source>
</evidence>
<dbReference type="AlphaFoldDB" id="A0A8D9HWK3"/>
<dbReference type="Gene3D" id="3.40.50.1460">
    <property type="match status" value="1"/>
</dbReference>
<dbReference type="Gene3D" id="3.40.50.12660">
    <property type="match status" value="2"/>
</dbReference>
<dbReference type="Proteomes" id="UP000694005">
    <property type="component" value="Chromosome A07"/>
</dbReference>
<sequence length="459" mass="50714">MFSDDDIKEIVSHVPKGCSFTFVSDSCHSGGLIDSAKEQIGESFKKKSNKRFKCLFGLFCYKGTTSEAESKEETPIKIDDDENDVNGRNRFLPLQTSIKMLKQATGRDDIKEGNIRTTLFDLFGEDASPKVRKFMKVILSNMQESTGEGLMLRSLAEQAIILLKDKLNDEEYLKPAMETRVKSKKEVYAGVINGGLGSNDDDFRDLVDMAPKDCPITIVSDSCHSGGLIDEAKEQIGESTKKKKKKDSGESSRTNKETGVEETETKEITDLGSRSLPLETLIDMLKQETGKDDIEVGKIRTTLFDMFGEDSSPKVQKFMNVILSNLQETTTGQTSQGDILESVANLTQEFLEQKINDVVIPAIHEVYAGAINGALPDNGILISGCQTDQTSADASPPGHPEQAYGALTNAIQIILKETNGKISNKDLVLKVRKLLRKQGFEQRPGLYCSDDYVNDQFIC</sequence>
<evidence type="ECO:0000256" key="1">
    <source>
        <dbReference type="ARBA" id="ARBA00009005"/>
    </source>
</evidence>
<dbReference type="EMBL" id="LS974623">
    <property type="protein sequence ID" value="CAG7904986.1"/>
    <property type="molecule type" value="Genomic_DNA"/>
</dbReference>
<comment type="similarity">
    <text evidence="1">Belongs to the peptidase C14B family.</text>
</comment>
<evidence type="ECO:0000256" key="2">
    <source>
        <dbReference type="SAM" id="MobiDB-lite"/>
    </source>
</evidence>
<dbReference type="PANTHER" id="PTHR48104">
    <property type="entry name" value="METACASPASE-4"/>
    <property type="match status" value="1"/>
</dbReference>